<keyword evidence="1" id="KW-0472">Membrane</keyword>
<name>A0A183C4J2_GLOPA</name>
<reference evidence="2" key="2">
    <citation type="submission" date="2014-05" db="EMBL/GenBank/DDBJ databases">
        <title>The genome and life-stage specific transcriptomes of Globodera pallida elucidate key aspects of plant parasitism by a cyst nematode.</title>
        <authorList>
            <person name="Cotton J.A."/>
            <person name="Lilley C.J."/>
            <person name="Jones L.M."/>
            <person name="Kikuchi T."/>
            <person name="Reid A.J."/>
            <person name="Thorpe P."/>
            <person name="Tsai I.J."/>
            <person name="Beasley H."/>
            <person name="Blok V."/>
            <person name="Cock P.J.A."/>
            <person name="Van den Akker S.E."/>
            <person name="Holroyd N."/>
            <person name="Hunt M."/>
            <person name="Mantelin S."/>
            <person name="Naghra H."/>
            <person name="Pain A."/>
            <person name="Palomares-Rius J.E."/>
            <person name="Zarowiecki M."/>
            <person name="Berriman M."/>
            <person name="Jones J.T."/>
            <person name="Urwin P.E."/>
        </authorList>
    </citation>
    <scope>NUCLEOTIDE SEQUENCE [LARGE SCALE GENOMIC DNA]</scope>
    <source>
        <strain evidence="2">Lindley</strain>
    </source>
</reference>
<reference evidence="3" key="3">
    <citation type="submission" date="2016-06" db="UniProtKB">
        <authorList>
            <consortium name="WormBaseParasite"/>
        </authorList>
    </citation>
    <scope>IDENTIFICATION</scope>
</reference>
<keyword evidence="1" id="KW-0812">Transmembrane</keyword>
<protein>
    <submittedName>
        <fullName evidence="3">C2 domain-containing protein</fullName>
    </submittedName>
</protein>
<dbReference type="WBParaSite" id="GPLIN_000778600">
    <property type="protein sequence ID" value="GPLIN_000778600"/>
    <property type="gene ID" value="GPLIN_000778600"/>
</dbReference>
<sequence>MAIRKRGQIVPTADCPLPTQIIGFRHILIRYIDHNSIAFVQQIERLFCAGICFKFDIDLGQTRGWSAVAQKIWPFLASSISCLTIDDHQLSGLQMYISTTVLRDCANLRSIDFHKQSYYGGGGGDGMAMDHDYDDIDDSDEFDDDGALIGIMAEMANQAMAELNDGVDNGMPAADQQIVDNEANDALAGEEMDDWHNNGANVNAWPGRALSGWLHLPRADGCPKLLKYVCTAHQTEIDIELLKEAFITNTSSPVSYIVRLEAKLVDVEPFEMENQQTRELFTLRRVYNDLWFLERGPVEREQSSWDLDRATLKCGWEEQQSVIKIAIYDDDDVGPLSAPVDAPTYIIRSYTEIVSRVGWDGRRFSLCCLLFFVLLSFCLLLLLLADFLNVSNDVLFGVFPFVGHNDLGLKVAPLSVRFDALVDKYFNVAKWAFGPIEIRRAANGNGMAIQKRGQIVPTADCPLPAQIIGFRHILIRYIDHNSIAFVQQIERLFCAGICFKFDIDLG</sequence>
<evidence type="ECO:0000313" key="3">
    <source>
        <dbReference type="WBParaSite" id="GPLIN_000778600"/>
    </source>
</evidence>
<reference evidence="2" key="1">
    <citation type="submission" date="2013-12" db="EMBL/GenBank/DDBJ databases">
        <authorList>
            <person name="Aslett M."/>
        </authorList>
    </citation>
    <scope>NUCLEOTIDE SEQUENCE [LARGE SCALE GENOMIC DNA]</scope>
    <source>
        <strain evidence="2">Lindley</strain>
    </source>
</reference>
<evidence type="ECO:0000256" key="1">
    <source>
        <dbReference type="SAM" id="Phobius"/>
    </source>
</evidence>
<keyword evidence="2" id="KW-1185">Reference proteome</keyword>
<dbReference type="AlphaFoldDB" id="A0A183C4J2"/>
<organism evidence="2 3">
    <name type="scientific">Globodera pallida</name>
    <name type="common">Potato cyst nematode worm</name>
    <name type="synonym">Heterodera pallida</name>
    <dbReference type="NCBI Taxonomy" id="36090"/>
    <lineage>
        <taxon>Eukaryota</taxon>
        <taxon>Metazoa</taxon>
        <taxon>Ecdysozoa</taxon>
        <taxon>Nematoda</taxon>
        <taxon>Chromadorea</taxon>
        <taxon>Rhabditida</taxon>
        <taxon>Tylenchina</taxon>
        <taxon>Tylenchomorpha</taxon>
        <taxon>Tylenchoidea</taxon>
        <taxon>Heteroderidae</taxon>
        <taxon>Heteroderinae</taxon>
        <taxon>Globodera</taxon>
    </lineage>
</organism>
<proteinExistence type="predicted"/>
<keyword evidence="1" id="KW-1133">Transmembrane helix</keyword>
<dbReference type="Proteomes" id="UP000050741">
    <property type="component" value="Unassembled WGS sequence"/>
</dbReference>
<accession>A0A183C4J2</accession>
<evidence type="ECO:0000313" key="2">
    <source>
        <dbReference type="Proteomes" id="UP000050741"/>
    </source>
</evidence>
<feature type="transmembrane region" description="Helical" evidence="1">
    <location>
        <begin position="364"/>
        <end position="385"/>
    </location>
</feature>